<dbReference type="AlphaFoldDB" id="A0A5B8XXS1"/>
<feature type="domain" description="EVE" evidence="1">
    <location>
        <begin position="2"/>
        <end position="144"/>
    </location>
</feature>
<dbReference type="KEGG" id="bbae:FRD01_22685"/>
<dbReference type="EMBL" id="CP042467">
    <property type="protein sequence ID" value="QED29987.1"/>
    <property type="molecule type" value="Genomic_DNA"/>
</dbReference>
<accession>A0A5B8XXS1</accession>
<dbReference type="SUPFAM" id="SSF88697">
    <property type="entry name" value="PUA domain-like"/>
    <property type="match status" value="1"/>
</dbReference>
<dbReference type="InterPro" id="IPR047197">
    <property type="entry name" value="THYN1-like_EVE"/>
</dbReference>
<evidence type="ECO:0000313" key="3">
    <source>
        <dbReference type="Proteomes" id="UP000321595"/>
    </source>
</evidence>
<name>A0A5B8XXS1_9DELT</name>
<sequence>MAYWLFKTEPDEFSLEDLKKSETTRWDSIRNYGARNRLQECVPDDLVLFYHSGRNPAVVGIAKVVSDPYPDPLQFDPESDYFDAKATEKKPRWYAVDIAFERELDQPVTLDSMKDNEALSDLEVLGQPRLSVSRVTEAQWQLLTSSDAEA</sequence>
<dbReference type="InterPro" id="IPR002740">
    <property type="entry name" value="EVE_domain"/>
</dbReference>
<dbReference type="InterPro" id="IPR015947">
    <property type="entry name" value="PUA-like_sf"/>
</dbReference>
<evidence type="ECO:0000313" key="2">
    <source>
        <dbReference type="EMBL" id="QED29987.1"/>
    </source>
</evidence>
<dbReference type="RefSeq" id="WP_146963272.1">
    <property type="nucleotide sequence ID" value="NZ_CP042467.1"/>
</dbReference>
<dbReference type="Proteomes" id="UP000321595">
    <property type="component" value="Chromosome"/>
</dbReference>
<dbReference type="CDD" id="cd21133">
    <property type="entry name" value="EVE"/>
    <property type="match status" value="1"/>
</dbReference>
<organism evidence="2 3">
    <name type="scientific">Microvenator marinus</name>
    <dbReference type="NCBI Taxonomy" id="2600177"/>
    <lineage>
        <taxon>Bacteria</taxon>
        <taxon>Deltaproteobacteria</taxon>
        <taxon>Bradymonadales</taxon>
        <taxon>Microvenatoraceae</taxon>
        <taxon>Microvenator</taxon>
    </lineage>
</organism>
<dbReference type="OrthoDB" id="9791347at2"/>
<protein>
    <submittedName>
        <fullName evidence="2">EVE domain-containing protein</fullName>
    </submittedName>
</protein>
<dbReference type="PANTHER" id="PTHR14087:SF7">
    <property type="entry name" value="THYMOCYTE NUCLEAR PROTEIN 1"/>
    <property type="match status" value="1"/>
</dbReference>
<dbReference type="PANTHER" id="PTHR14087">
    <property type="entry name" value="THYMOCYTE NUCLEAR PROTEIN 1"/>
    <property type="match status" value="1"/>
</dbReference>
<dbReference type="Gene3D" id="3.10.590.10">
    <property type="entry name" value="ph1033 like domains"/>
    <property type="match status" value="1"/>
</dbReference>
<dbReference type="InterPro" id="IPR052181">
    <property type="entry name" value="5hmC_binding"/>
</dbReference>
<gene>
    <name evidence="2" type="ORF">FRD01_22685</name>
</gene>
<dbReference type="Pfam" id="PF01878">
    <property type="entry name" value="EVE"/>
    <property type="match status" value="1"/>
</dbReference>
<proteinExistence type="predicted"/>
<evidence type="ECO:0000259" key="1">
    <source>
        <dbReference type="Pfam" id="PF01878"/>
    </source>
</evidence>
<keyword evidence="3" id="KW-1185">Reference proteome</keyword>
<reference evidence="2 3" key="1">
    <citation type="submission" date="2019-08" db="EMBL/GenBank/DDBJ databases">
        <authorList>
            <person name="Liang Q."/>
        </authorList>
    </citation>
    <scope>NUCLEOTIDE SEQUENCE [LARGE SCALE GENOMIC DNA]</scope>
    <source>
        <strain evidence="2 3">V1718</strain>
    </source>
</reference>